<dbReference type="Pfam" id="PF26355">
    <property type="entry name" value="HTH_VMAP-M9"/>
    <property type="match status" value="1"/>
</dbReference>
<dbReference type="Gene3D" id="3.40.50.300">
    <property type="entry name" value="P-loop containing nucleotide triphosphate hydrolases"/>
    <property type="match status" value="1"/>
</dbReference>
<feature type="repeat" description="WD" evidence="3">
    <location>
        <begin position="815"/>
        <end position="849"/>
    </location>
</feature>
<dbReference type="SUPFAM" id="SSF50998">
    <property type="entry name" value="Quinoprotein alcohol dehydrogenase-like"/>
    <property type="match status" value="1"/>
</dbReference>
<dbReference type="InterPro" id="IPR027417">
    <property type="entry name" value="P-loop_NTPase"/>
</dbReference>
<dbReference type="InterPro" id="IPR019775">
    <property type="entry name" value="WD40_repeat_CS"/>
</dbReference>
<dbReference type="InterPro" id="IPR001680">
    <property type="entry name" value="WD40_rpt"/>
</dbReference>
<feature type="repeat" description="WD" evidence="3">
    <location>
        <begin position="765"/>
        <end position="806"/>
    </location>
</feature>
<evidence type="ECO:0000313" key="6">
    <source>
        <dbReference type="EMBL" id="WNZ43765.1"/>
    </source>
</evidence>
<feature type="repeat" description="WD" evidence="3">
    <location>
        <begin position="1059"/>
        <end position="1100"/>
    </location>
</feature>
<protein>
    <submittedName>
        <fullName evidence="6">NB-ARC domain-containing protein</fullName>
    </submittedName>
</protein>
<feature type="repeat" description="WD" evidence="3">
    <location>
        <begin position="893"/>
        <end position="934"/>
    </location>
</feature>
<evidence type="ECO:0000259" key="5">
    <source>
        <dbReference type="Pfam" id="PF26355"/>
    </source>
</evidence>
<dbReference type="CDD" id="cd00200">
    <property type="entry name" value="WD40"/>
    <property type="match status" value="2"/>
</dbReference>
<keyword evidence="1 3" id="KW-0853">WD repeat</keyword>
<reference evidence="6" key="1">
    <citation type="journal article" date="2023" name="Plants (Basel)">
        <title>Genomic Analysis of Leptolyngbya boryana CZ1 Reveals Efficient Carbon Fixation Modules.</title>
        <authorList>
            <person name="Bai X."/>
            <person name="Wang H."/>
            <person name="Cheng W."/>
            <person name="Wang J."/>
            <person name="Ma M."/>
            <person name="Hu H."/>
            <person name="Song Z."/>
            <person name="Ma H."/>
            <person name="Fan Y."/>
            <person name="Du C."/>
            <person name="Xu J."/>
        </authorList>
    </citation>
    <scope>NUCLEOTIDE SEQUENCE</scope>
    <source>
        <strain evidence="6">CZ1</strain>
    </source>
</reference>
<dbReference type="PANTHER" id="PTHR19879">
    <property type="entry name" value="TRANSCRIPTION INITIATION FACTOR TFIID"/>
    <property type="match status" value="1"/>
</dbReference>
<dbReference type="PROSITE" id="PS50082">
    <property type="entry name" value="WD_REPEATS_2"/>
    <property type="match status" value="13"/>
</dbReference>
<dbReference type="SUPFAM" id="SSF141571">
    <property type="entry name" value="Pentapeptide repeat-like"/>
    <property type="match status" value="1"/>
</dbReference>
<feature type="repeat" description="WD" evidence="3">
    <location>
        <begin position="1017"/>
        <end position="1058"/>
    </location>
</feature>
<keyword evidence="2" id="KW-0677">Repeat</keyword>
<dbReference type="Gene3D" id="2.130.10.10">
    <property type="entry name" value="YVTN repeat-like/Quinoprotein amine dehydrogenase"/>
    <property type="match status" value="6"/>
</dbReference>
<dbReference type="InterPro" id="IPR002182">
    <property type="entry name" value="NB-ARC"/>
</dbReference>
<dbReference type="EMBL" id="CP130144">
    <property type="protein sequence ID" value="WNZ43765.1"/>
    <property type="molecule type" value="Genomic_DNA"/>
</dbReference>
<dbReference type="Pfam" id="PF00400">
    <property type="entry name" value="WD40"/>
    <property type="match status" value="12"/>
</dbReference>
<evidence type="ECO:0000256" key="3">
    <source>
        <dbReference type="PROSITE-ProRule" id="PRU00221"/>
    </source>
</evidence>
<evidence type="ECO:0000256" key="2">
    <source>
        <dbReference type="ARBA" id="ARBA00022737"/>
    </source>
</evidence>
<feature type="domain" description="NB-ARC" evidence="4">
    <location>
        <begin position="120"/>
        <end position="259"/>
    </location>
</feature>
<dbReference type="InterPro" id="IPR020472">
    <property type="entry name" value="WD40_PAC1"/>
</dbReference>
<sequence length="1175" mass="131770">MTDDDALLALDSLLRPNTLTDLQELVFRQSWTGKSYAEMAEASSYDENYLKDVGSRLWKLMSQSFGTKVTKSNLQSVLRQSLNAAPNSGITAQTPSPKSSCRIDWGEATELFTFYGREAELQQLYHWATQERVRLITLVAMGGMGKSSLAIRFVEEVLAESHFDAIVWRSLRNAPPLNTLLVDLIQFLSNQQDTQTSLPNETGALIKRLMDYLRQSRCLVILDNAETVLEDNPLYEELLRQLGETRHQSCILLTTREKPTEVAILEGNCSPVRSLSLRGLNSPEAQAIFQQRSRFSGSASDWETIIHQYAGNPLALKIVACAIEELFNSDLTQFVEFLKTQTLIFDDIRNLLDHQFNRLTDLEQEVMFWLAINREFVSLADLQADLLSSHAQRRLPDTLKALVRRSLIESQSMQFTQQPVVMEYVIRRFIDRIVSDLNTLELTTLKQYALLKTTVKDYIRESQVRVILQPISEQLYALHRSTAHIEHQILNVLASLHHAPTLRDYAAGNLLNLCCTLNLDLTGYDFSNLVLQHAYLQGINLRHVNFQNSRFLNTTFTQTFGVILSIAFRPDGTLLAAGDAQGDIYLWKVSESQPFLRLKGHTNRTWSIAFDPTGEWLASANEDQTIRVWNLQTRQQPTTLRINNTWSRAVAFSSHGDFASGHSDGKIRLWNLQTGEVSKKLEGHNDAILSLSFHPNRPILASSSQDGLIQLWDTQIGELLQTLESHAGSVYEVAFSPNGEFLASGGSDRTIKIWDVASGNVLQTLEGHREAVFSLSWHPNNRLIASSSQDSTLRLWDIQTGALTTTINPDGQYWIWAVRFSTDGSKLLSGSGGATLTLWDVQSRQVLKTLQAYTYYIWSIATIPEADSLLICGDSEKEIQMWDQSTNQIIRTFTGHQAWVFSVAASSSGQWISSGSEDRTIRLWNPQTGQCLHTLEGHEDWIWSIMFSPNEQILASGSEDRTIRLWNTQTGALLTTWNNQEPAYSISFSSDGQFLASSSGQIIKLWEVKTGDITTLLEGHTDWVRCVAFSPDGKLLASGSADHTVRLWDIKTARSQFILQGHTRGVRAISISADGCRLASGGEDQTIRVWDTSTGSCLQALKEHTASVCSLAWKRDNLLISGSVDGSMKCWNSEAGECLQTFQRNRPYEGMNITSTIGLTDAQKLSLRELGAIST</sequence>
<dbReference type="AlphaFoldDB" id="A0AA97AQY1"/>
<dbReference type="InterPro" id="IPR001646">
    <property type="entry name" value="5peptide_repeat"/>
</dbReference>
<dbReference type="RefSeq" id="WP_316425932.1">
    <property type="nucleotide sequence ID" value="NZ_CP130144.1"/>
</dbReference>
<feature type="repeat" description="WD" evidence="3">
    <location>
        <begin position="723"/>
        <end position="764"/>
    </location>
</feature>
<dbReference type="Pfam" id="PF00931">
    <property type="entry name" value="NB-ARC"/>
    <property type="match status" value="1"/>
</dbReference>
<dbReference type="GO" id="GO:0043531">
    <property type="term" value="F:ADP binding"/>
    <property type="evidence" value="ECO:0007669"/>
    <property type="project" value="InterPro"/>
</dbReference>
<proteinExistence type="predicted"/>
<dbReference type="SMART" id="SM00320">
    <property type="entry name" value="WD40"/>
    <property type="match status" value="14"/>
</dbReference>
<dbReference type="InterPro" id="IPR036322">
    <property type="entry name" value="WD40_repeat_dom_sf"/>
</dbReference>
<dbReference type="Pfam" id="PF00805">
    <property type="entry name" value="Pentapeptide"/>
    <property type="match status" value="1"/>
</dbReference>
<dbReference type="InterPro" id="IPR011047">
    <property type="entry name" value="Quinoprotein_ADH-like_sf"/>
</dbReference>
<dbReference type="SUPFAM" id="SSF50978">
    <property type="entry name" value="WD40 repeat-like"/>
    <property type="match status" value="1"/>
</dbReference>
<accession>A0AA97AQY1</accession>
<dbReference type="PANTHER" id="PTHR19879:SF9">
    <property type="entry name" value="TRANSCRIPTION INITIATION FACTOR TFIID SUBUNIT 5"/>
    <property type="match status" value="1"/>
</dbReference>
<dbReference type="PROSITE" id="PS00678">
    <property type="entry name" value="WD_REPEATS_1"/>
    <property type="match status" value="6"/>
</dbReference>
<feature type="repeat" description="WD" evidence="3">
    <location>
        <begin position="598"/>
        <end position="639"/>
    </location>
</feature>
<evidence type="ECO:0000259" key="4">
    <source>
        <dbReference type="Pfam" id="PF00931"/>
    </source>
</evidence>
<dbReference type="PRINTS" id="PR00320">
    <property type="entry name" value="GPROTEINBRPT"/>
</dbReference>
<dbReference type="SUPFAM" id="SSF52540">
    <property type="entry name" value="P-loop containing nucleoside triphosphate hydrolases"/>
    <property type="match status" value="1"/>
</dbReference>
<name>A0AA97AQY1_LEPBY</name>
<dbReference type="InterPro" id="IPR015943">
    <property type="entry name" value="WD40/YVTN_repeat-like_dom_sf"/>
</dbReference>
<feature type="repeat" description="WD" evidence="3">
    <location>
        <begin position="850"/>
        <end position="892"/>
    </location>
</feature>
<feature type="repeat" description="WD" evidence="3">
    <location>
        <begin position="563"/>
        <end position="597"/>
    </location>
</feature>
<dbReference type="PROSITE" id="PS50294">
    <property type="entry name" value="WD_REPEATS_REGION"/>
    <property type="match status" value="9"/>
</dbReference>
<evidence type="ECO:0000256" key="1">
    <source>
        <dbReference type="ARBA" id="ARBA00022574"/>
    </source>
</evidence>
<dbReference type="PRINTS" id="PR00364">
    <property type="entry name" value="DISEASERSIST"/>
</dbReference>
<organism evidence="6">
    <name type="scientific">Leptolyngbya boryana CZ1</name>
    <dbReference type="NCBI Taxonomy" id="3060204"/>
    <lineage>
        <taxon>Bacteria</taxon>
        <taxon>Bacillati</taxon>
        <taxon>Cyanobacteriota</taxon>
        <taxon>Cyanophyceae</taxon>
        <taxon>Leptolyngbyales</taxon>
        <taxon>Leptolyngbyaceae</taxon>
        <taxon>Leptolyngbya group</taxon>
        <taxon>Leptolyngbya</taxon>
    </lineage>
</organism>
<reference evidence="6" key="2">
    <citation type="submission" date="2023-07" db="EMBL/GenBank/DDBJ databases">
        <authorList>
            <person name="Bai X.-H."/>
            <person name="Wang H.-H."/>
            <person name="Wang J."/>
            <person name="Ma M.-Y."/>
            <person name="Hu H.-H."/>
            <person name="Song Z.-L."/>
            <person name="Ma H.-G."/>
            <person name="Fan Y."/>
            <person name="Du C.-Y."/>
            <person name="Xu J.-C."/>
        </authorList>
    </citation>
    <scope>NUCLEOTIDE SEQUENCE</scope>
    <source>
        <strain evidence="6">CZ1</strain>
    </source>
</reference>
<gene>
    <name evidence="6" type="ORF">Q2T42_18145</name>
</gene>
<feature type="domain" description="vWA-MoxR associated protein N-terminal HTH" evidence="5">
    <location>
        <begin position="17"/>
        <end position="80"/>
    </location>
</feature>
<feature type="repeat" description="WD" evidence="3">
    <location>
        <begin position="1101"/>
        <end position="1141"/>
    </location>
</feature>
<feature type="repeat" description="WD" evidence="3">
    <location>
        <begin position="935"/>
        <end position="976"/>
    </location>
</feature>
<feature type="repeat" description="WD" evidence="3">
    <location>
        <begin position="658"/>
        <end position="680"/>
    </location>
</feature>
<feature type="repeat" description="WD" evidence="3">
    <location>
        <begin position="681"/>
        <end position="722"/>
    </location>
</feature>
<dbReference type="InterPro" id="IPR058651">
    <property type="entry name" value="HTH_VMAP-M9"/>
</dbReference>